<dbReference type="GO" id="GO:0005879">
    <property type="term" value="C:axonemal microtubule"/>
    <property type="evidence" value="ECO:0007669"/>
    <property type="project" value="TreeGrafter"/>
</dbReference>
<dbReference type="PRINTS" id="PR01243">
    <property type="entry name" value="NUCDPKINASE"/>
</dbReference>
<dbReference type="Pfam" id="PF00334">
    <property type="entry name" value="NDK"/>
    <property type="match status" value="2"/>
</dbReference>
<comment type="subcellular location">
    <subcellularLocation>
        <location evidence="1">Cytoplasm</location>
        <location evidence="1">Cytoskeleton</location>
        <location evidence="1">Cilium axoneme</location>
    </subcellularLocation>
</comment>
<evidence type="ECO:0000313" key="9">
    <source>
        <dbReference type="Proteomes" id="UP001231518"/>
    </source>
</evidence>
<evidence type="ECO:0000259" key="7">
    <source>
        <dbReference type="PROSITE" id="PS51336"/>
    </source>
</evidence>
<sequence length="383" mass="42906">MVYDYFDKYTFICNMYDSDMDTVLELILNYFPFDNSCEILNLNTGKKLLRRVQVPHLKLALFQIGNIINIFSRLLLITDCAPVTMKTLFSGSESTFAMIKPTSPSKRGKVLTFISKHGFRIVRMKNAKVNKDFALRLYSTMSGCNVLPVIVDYITSGEVIGLELVAPNAVALWQNLLGTTDPAEAAPGTLRHMYGENMVKNIAHATKTKSEAVDILEAFFGKENGKHRLPLRATLKNCTCCVIKPHAIQDGNLGSIIEHIATSDLFYVSAMAMVSLSIPNAQEFYEVYNGVLPEYKDMCIHLAEGKCIALEVKCKDPSLNVVCEFRKLCGPRDPELCRQLYPDTIRALYGKTGIHNAVHCTDLPEDGELEVEYFFKLVANETD</sequence>
<dbReference type="InterPro" id="IPR036850">
    <property type="entry name" value="NDK-like_dom_sf"/>
</dbReference>
<dbReference type="EMBL" id="JARGEI010000001">
    <property type="protein sequence ID" value="KAJ8737364.1"/>
    <property type="molecule type" value="Genomic_DNA"/>
</dbReference>
<dbReference type="InterPro" id="IPR001564">
    <property type="entry name" value="Nucleoside_diP_kinase"/>
</dbReference>
<dbReference type="PANTHER" id="PTHR43109">
    <property type="entry name" value="NUCLEOSIDE DIPHOSPHATE KINASE 7"/>
    <property type="match status" value="1"/>
</dbReference>
<evidence type="ECO:0000256" key="6">
    <source>
        <dbReference type="RuleBase" id="RU004011"/>
    </source>
</evidence>
<gene>
    <name evidence="8" type="ORF">PYW07_000635</name>
</gene>
<evidence type="ECO:0000256" key="5">
    <source>
        <dbReference type="PROSITE-ProRule" id="PRU00706"/>
    </source>
</evidence>
<dbReference type="GO" id="GO:0006241">
    <property type="term" value="P:CTP biosynthetic process"/>
    <property type="evidence" value="ECO:0007669"/>
    <property type="project" value="InterPro"/>
</dbReference>
<dbReference type="SMART" id="SM00676">
    <property type="entry name" value="DM10"/>
    <property type="match status" value="1"/>
</dbReference>
<evidence type="ECO:0000256" key="3">
    <source>
        <dbReference type="ARBA" id="ARBA00023212"/>
    </source>
</evidence>
<evidence type="ECO:0000256" key="2">
    <source>
        <dbReference type="ARBA" id="ARBA00022490"/>
    </source>
</evidence>
<dbReference type="AlphaFoldDB" id="A0AAD8E168"/>
<dbReference type="InterPro" id="IPR037993">
    <property type="entry name" value="NDPk7B"/>
</dbReference>
<dbReference type="PROSITE" id="PS51336">
    <property type="entry name" value="DM10"/>
    <property type="match status" value="1"/>
</dbReference>
<accession>A0AAD8E168</accession>
<evidence type="ECO:0000256" key="4">
    <source>
        <dbReference type="ARBA" id="ARBA00023273"/>
    </source>
</evidence>
<dbReference type="PROSITE" id="PS51374">
    <property type="entry name" value="NDPK_LIKE"/>
    <property type="match status" value="2"/>
</dbReference>
<feature type="domain" description="DM10" evidence="7">
    <location>
        <begin position="5"/>
        <end position="92"/>
    </location>
</feature>
<dbReference type="FunFam" id="3.30.70.141:FF:000004">
    <property type="entry name" value="Nucleoside diphosphate kinase 7"/>
    <property type="match status" value="1"/>
</dbReference>
<comment type="caution">
    <text evidence="8">The sequence shown here is derived from an EMBL/GenBank/DDBJ whole genome shotgun (WGS) entry which is preliminary data.</text>
</comment>
<dbReference type="CDD" id="cd04412">
    <property type="entry name" value="NDPk7B"/>
    <property type="match status" value="1"/>
</dbReference>
<keyword evidence="3" id="KW-0206">Cytoskeleton</keyword>
<dbReference type="InterPro" id="IPR006602">
    <property type="entry name" value="DM10_dom"/>
</dbReference>
<evidence type="ECO:0000313" key="8">
    <source>
        <dbReference type="EMBL" id="KAJ8737364.1"/>
    </source>
</evidence>
<organism evidence="8 9">
    <name type="scientific">Mythimna separata</name>
    <name type="common">Oriental armyworm</name>
    <name type="synonym">Pseudaletia separata</name>
    <dbReference type="NCBI Taxonomy" id="271217"/>
    <lineage>
        <taxon>Eukaryota</taxon>
        <taxon>Metazoa</taxon>
        <taxon>Ecdysozoa</taxon>
        <taxon>Arthropoda</taxon>
        <taxon>Hexapoda</taxon>
        <taxon>Insecta</taxon>
        <taxon>Pterygota</taxon>
        <taxon>Neoptera</taxon>
        <taxon>Endopterygota</taxon>
        <taxon>Lepidoptera</taxon>
        <taxon>Glossata</taxon>
        <taxon>Ditrysia</taxon>
        <taxon>Noctuoidea</taxon>
        <taxon>Noctuidae</taxon>
        <taxon>Noctuinae</taxon>
        <taxon>Hadenini</taxon>
        <taxon>Mythimna</taxon>
    </lineage>
</organism>
<evidence type="ECO:0000256" key="1">
    <source>
        <dbReference type="ARBA" id="ARBA00004430"/>
    </source>
</evidence>
<dbReference type="InterPro" id="IPR034907">
    <property type="entry name" value="NDK-like_dom"/>
</dbReference>
<dbReference type="GO" id="GO:0004550">
    <property type="term" value="F:nucleoside diphosphate kinase activity"/>
    <property type="evidence" value="ECO:0007669"/>
    <property type="project" value="InterPro"/>
</dbReference>
<name>A0AAD8E168_MYTSE</name>
<comment type="caution">
    <text evidence="5">Lacks conserved residue(s) required for the propagation of feature annotation.</text>
</comment>
<dbReference type="GO" id="GO:0006228">
    <property type="term" value="P:UTP biosynthetic process"/>
    <property type="evidence" value="ECO:0007669"/>
    <property type="project" value="InterPro"/>
</dbReference>
<keyword evidence="4" id="KW-0966">Cell projection</keyword>
<reference evidence="8" key="1">
    <citation type="submission" date="2023-03" db="EMBL/GenBank/DDBJ databases">
        <title>Chromosome-level genomes of two armyworms, Mythimna separata and Mythimna loreyi, provide insights into the biosynthesis and reception of sex pheromones.</title>
        <authorList>
            <person name="Zhao H."/>
        </authorList>
    </citation>
    <scope>NUCLEOTIDE SEQUENCE</scope>
    <source>
        <strain evidence="8">BeijingLab</strain>
        <tissue evidence="8">Pupa</tissue>
    </source>
</reference>
<proteinExistence type="inferred from homology"/>
<dbReference type="Proteomes" id="UP001231518">
    <property type="component" value="Chromosome 1"/>
</dbReference>
<dbReference type="PANTHER" id="PTHR43109:SF2">
    <property type="entry name" value="NUCLEOSIDE DIPHOSPHATE KINASE 7"/>
    <property type="match status" value="1"/>
</dbReference>
<comment type="similarity">
    <text evidence="5 6">Belongs to the NDK family.</text>
</comment>
<dbReference type="Gene3D" id="3.30.70.141">
    <property type="entry name" value="Nucleoside diphosphate kinase-like domain"/>
    <property type="match status" value="2"/>
</dbReference>
<keyword evidence="9" id="KW-1185">Reference proteome</keyword>
<dbReference type="SMART" id="SM00562">
    <property type="entry name" value="NDK"/>
    <property type="match status" value="2"/>
</dbReference>
<dbReference type="GO" id="GO:0006183">
    <property type="term" value="P:GTP biosynthetic process"/>
    <property type="evidence" value="ECO:0007669"/>
    <property type="project" value="InterPro"/>
</dbReference>
<dbReference type="SUPFAM" id="SSF54919">
    <property type="entry name" value="Nucleoside diphosphate kinase, NDK"/>
    <property type="match status" value="2"/>
</dbReference>
<protein>
    <recommendedName>
        <fullName evidence="7">DM10 domain-containing protein</fullName>
    </recommendedName>
</protein>
<keyword evidence="2" id="KW-0963">Cytoplasm</keyword>